<name>A0A395GXC8_9EURO</name>
<dbReference type="Gene3D" id="3.20.20.140">
    <property type="entry name" value="Metal-dependent hydrolases"/>
    <property type="match status" value="1"/>
</dbReference>
<dbReference type="VEuPathDB" id="FungiDB:BO80DRAFT_409976"/>
<evidence type="ECO:0000256" key="1">
    <source>
        <dbReference type="ARBA" id="ARBA00038310"/>
    </source>
</evidence>
<dbReference type="GeneID" id="37222770"/>
<dbReference type="InterPro" id="IPR032466">
    <property type="entry name" value="Metal_Hydrolase"/>
</dbReference>
<evidence type="ECO:0000313" key="4">
    <source>
        <dbReference type="Proteomes" id="UP000249402"/>
    </source>
</evidence>
<dbReference type="RefSeq" id="XP_025574016.1">
    <property type="nucleotide sequence ID" value="XM_025717905.1"/>
</dbReference>
<gene>
    <name evidence="3" type="ORF">BO80DRAFT_409976</name>
</gene>
<dbReference type="AlphaFoldDB" id="A0A395GXC8"/>
<dbReference type="SUPFAM" id="SSF51556">
    <property type="entry name" value="Metallo-dependent hydrolases"/>
    <property type="match status" value="1"/>
</dbReference>
<reference evidence="3 4" key="1">
    <citation type="submission" date="2018-02" db="EMBL/GenBank/DDBJ databases">
        <title>The genomes of Aspergillus section Nigri reveals drivers in fungal speciation.</title>
        <authorList>
            <consortium name="DOE Joint Genome Institute"/>
            <person name="Vesth T.C."/>
            <person name="Nybo J."/>
            <person name="Theobald S."/>
            <person name="Brandl J."/>
            <person name="Frisvad J.C."/>
            <person name="Nielsen K.F."/>
            <person name="Lyhne E.K."/>
            <person name="Kogle M.E."/>
            <person name="Kuo A."/>
            <person name="Riley R."/>
            <person name="Clum A."/>
            <person name="Nolan M."/>
            <person name="Lipzen A."/>
            <person name="Salamov A."/>
            <person name="Henrissat B."/>
            <person name="Wiebenga A."/>
            <person name="De vries R.P."/>
            <person name="Grigoriev I.V."/>
            <person name="Mortensen U.H."/>
            <person name="Andersen M.R."/>
            <person name="Baker S.E."/>
        </authorList>
    </citation>
    <scope>NUCLEOTIDE SEQUENCE [LARGE SCALE GENOMIC DNA]</scope>
    <source>
        <strain evidence="3 4">CBS 121593</strain>
    </source>
</reference>
<keyword evidence="3" id="KW-0378">Hydrolase</keyword>
<dbReference type="PANTHER" id="PTHR43569">
    <property type="entry name" value="AMIDOHYDROLASE"/>
    <property type="match status" value="1"/>
</dbReference>
<comment type="similarity">
    <text evidence="1">Belongs to the metallo-dependent hydrolases superfamily.</text>
</comment>
<dbReference type="InterPro" id="IPR006680">
    <property type="entry name" value="Amidohydro-rel"/>
</dbReference>
<dbReference type="Proteomes" id="UP000249402">
    <property type="component" value="Unassembled WGS sequence"/>
</dbReference>
<dbReference type="InterPro" id="IPR052350">
    <property type="entry name" value="Metallo-dep_Lactonases"/>
</dbReference>
<evidence type="ECO:0000313" key="3">
    <source>
        <dbReference type="EMBL" id="RAK99688.1"/>
    </source>
</evidence>
<organism evidence="3 4">
    <name type="scientific">Aspergillus ibericus CBS 121593</name>
    <dbReference type="NCBI Taxonomy" id="1448316"/>
    <lineage>
        <taxon>Eukaryota</taxon>
        <taxon>Fungi</taxon>
        <taxon>Dikarya</taxon>
        <taxon>Ascomycota</taxon>
        <taxon>Pezizomycotina</taxon>
        <taxon>Eurotiomycetes</taxon>
        <taxon>Eurotiomycetidae</taxon>
        <taxon>Eurotiales</taxon>
        <taxon>Aspergillaceae</taxon>
        <taxon>Aspergillus</taxon>
        <taxon>Aspergillus subgen. Circumdati</taxon>
    </lineage>
</organism>
<dbReference type="OrthoDB" id="2135488at2759"/>
<dbReference type="Pfam" id="PF04909">
    <property type="entry name" value="Amidohydro_2"/>
    <property type="match status" value="1"/>
</dbReference>
<dbReference type="GO" id="GO:0016787">
    <property type="term" value="F:hydrolase activity"/>
    <property type="evidence" value="ECO:0007669"/>
    <property type="project" value="UniProtKB-KW"/>
</dbReference>
<dbReference type="PANTHER" id="PTHR43569:SF2">
    <property type="entry name" value="AMIDOHYDROLASE-RELATED DOMAIN-CONTAINING PROTEIN"/>
    <property type="match status" value="1"/>
</dbReference>
<sequence>MPTPIIDSHIHLFPESHLRTLAWYGPGSPLGSQHSIDEYRLATASTPASPDSAQPLYLRGFIFLETDRISSVEEAGQGGWSLALDEVSFLTRIITGEPVPGEGHKDVDRELCLGIVPWAPVPGGPAALEKYMAQVKERTRTEEAHKKVRGVRYLVQDKPRGVMLESGFIEGLKWLGRQQLIFDLGVDARQGGIWQLREAAEMINKVYHGVEKKDRVKIIINHLCKPNLRLPFSSPDSIATHPDFLEWSSLVTAMAQHSSTYMKLSGGFSELLPLVAESEPDIASLVEQIRLWTDVVFDAFGPERVMFGSDWPVCNVGGGGNSVAWRRWKSVVEGILERRGLSQDQKEGVWGGVAVKAYGIEI</sequence>
<protein>
    <submittedName>
        <fullName evidence="3">Amidohydrolase family protein</fullName>
    </submittedName>
</protein>
<evidence type="ECO:0000259" key="2">
    <source>
        <dbReference type="Pfam" id="PF04909"/>
    </source>
</evidence>
<feature type="domain" description="Amidohydrolase-related" evidence="2">
    <location>
        <begin position="121"/>
        <end position="360"/>
    </location>
</feature>
<dbReference type="EMBL" id="KZ824445">
    <property type="protein sequence ID" value="RAK99688.1"/>
    <property type="molecule type" value="Genomic_DNA"/>
</dbReference>
<accession>A0A395GXC8</accession>
<keyword evidence="4" id="KW-1185">Reference proteome</keyword>
<dbReference type="STRING" id="1448316.A0A395GXC8"/>
<proteinExistence type="inferred from homology"/>